<evidence type="ECO:0000313" key="2">
    <source>
        <dbReference type="EMBL" id="ORX84355.1"/>
    </source>
</evidence>
<name>A0A1Y1XF36_9FUNG</name>
<keyword evidence="3" id="KW-1185">Reference proteome</keyword>
<dbReference type="AlphaFoldDB" id="A0A1Y1XF36"/>
<dbReference type="InParanoid" id="A0A1Y1XF36"/>
<organism evidence="2 3">
    <name type="scientific">Basidiobolus meristosporus CBS 931.73</name>
    <dbReference type="NCBI Taxonomy" id="1314790"/>
    <lineage>
        <taxon>Eukaryota</taxon>
        <taxon>Fungi</taxon>
        <taxon>Fungi incertae sedis</taxon>
        <taxon>Zoopagomycota</taxon>
        <taxon>Entomophthoromycotina</taxon>
        <taxon>Basidiobolomycetes</taxon>
        <taxon>Basidiobolales</taxon>
        <taxon>Basidiobolaceae</taxon>
        <taxon>Basidiobolus</taxon>
    </lineage>
</organism>
<dbReference type="EMBL" id="MCFE01000613">
    <property type="protein sequence ID" value="ORX84355.1"/>
    <property type="molecule type" value="Genomic_DNA"/>
</dbReference>
<proteinExistence type="predicted"/>
<evidence type="ECO:0000256" key="1">
    <source>
        <dbReference type="SAM" id="MobiDB-lite"/>
    </source>
</evidence>
<sequence length="181" mass="20152">MNFNTSPNCLALRKATNEENSLIFPDVQESPVPMSVTTPPPKPTQYRRSRTKSLDADISLLPSLFKEKEAKLRKNAAVPKMKNLSRVISVLEVKQLFNHPILCPLLRLATYALQEELHPTDREIAQEHEITCLLKNESNCPSDSMETEASAPKCNEAILGVDNIQSAFQPDISPLTPQSGE</sequence>
<protein>
    <submittedName>
        <fullName evidence="2">Uncharacterized protein</fullName>
    </submittedName>
</protein>
<feature type="region of interest" description="Disordered" evidence="1">
    <location>
        <begin position="29"/>
        <end position="51"/>
    </location>
</feature>
<accession>A0A1Y1XF36</accession>
<comment type="caution">
    <text evidence="2">The sequence shown here is derived from an EMBL/GenBank/DDBJ whole genome shotgun (WGS) entry which is preliminary data.</text>
</comment>
<gene>
    <name evidence="2" type="ORF">K493DRAFT_387471</name>
</gene>
<evidence type="ECO:0000313" key="3">
    <source>
        <dbReference type="Proteomes" id="UP000193498"/>
    </source>
</evidence>
<reference evidence="2 3" key="1">
    <citation type="submission" date="2016-07" db="EMBL/GenBank/DDBJ databases">
        <title>Pervasive Adenine N6-methylation of Active Genes in Fungi.</title>
        <authorList>
            <consortium name="DOE Joint Genome Institute"/>
            <person name="Mondo S.J."/>
            <person name="Dannebaum R.O."/>
            <person name="Kuo R.C."/>
            <person name="Labutti K."/>
            <person name="Haridas S."/>
            <person name="Kuo A."/>
            <person name="Salamov A."/>
            <person name="Ahrendt S.R."/>
            <person name="Lipzen A."/>
            <person name="Sullivan W."/>
            <person name="Andreopoulos W.B."/>
            <person name="Clum A."/>
            <person name="Lindquist E."/>
            <person name="Daum C."/>
            <person name="Ramamoorthy G.K."/>
            <person name="Gryganskyi A."/>
            <person name="Culley D."/>
            <person name="Magnuson J.K."/>
            <person name="James T.Y."/>
            <person name="O'Malley M.A."/>
            <person name="Stajich J.E."/>
            <person name="Spatafora J.W."/>
            <person name="Visel A."/>
            <person name="Grigoriev I.V."/>
        </authorList>
    </citation>
    <scope>NUCLEOTIDE SEQUENCE [LARGE SCALE GENOMIC DNA]</scope>
    <source>
        <strain evidence="2 3">CBS 931.73</strain>
    </source>
</reference>
<dbReference type="Proteomes" id="UP000193498">
    <property type="component" value="Unassembled WGS sequence"/>
</dbReference>